<dbReference type="InterPro" id="IPR009057">
    <property type="entry name" value="Homeodomain-like_sf"/>
</dbReference>
<organism evidence="2 3">
    <name type="scientific">Araneus ventricosus</name>
    <name type="common">Orbweaver spider</name>
    <name type="synonym">Epeira ventricosa</name>
    <dbReference type="NCBI Taxonomy" id="182803"/>
    <lineage>
        <taxon>Eukaryota</taxon>
        <taxon>Metazoa</taxon>
        <taxon>Ecdysozoa</taxon>
        <taxon>Arthropoda</taxon>
        <taxon>Chelicerata</taxon>
        <taxon>Arachnida</taxon>
        <taxon>Araneae</taxon>
        <taxon>Araneomorphae</taxon>
        <taxon>Entelegynae</taxon>
        <taxon>Araneoidea</taxon>
        <taxon>Araneidae</taxon>
        <taxon>Araneus</taxon>
    </lineage>
</organism>
<reference evidence="2 3" key="1">
    <citation type="journal article" date="2019" name="Sci. Rep.">
        <title>Orb-weaving spider Araneus ventricosus genome elucidates the spidroin gene catalogue.</title>
        <authorList>
            <person name="Kono N."/>
            <person name="Nakamura H."/>
            <person name="Ohtoshi R."/>
            <person name="Moran D.A.P."/>
            <person name="Shinohara A."/>
            <person name="Yoshida Y."/>
            <person name="Fujiwara M."/>
            <person name="Mori M."/>
            <person name="Tomita M."/>
            <person name="Arakawa K."/>
        </authorList>
    </citation>
    <scope>NUCLEOTIDE SEQUENCE [LARGE SCALE GENOMIC DNA]</scope>
</reference>
<evidence type="ECO:0000256" key="1">
    <source>
        <dbReference type="ARBA" id="ARBA00004123"/>
    </source>
</evidence>
<comment type="subcellular location">
    <subcellularLocation>
        <location evidence="1">Nucleus</location>
    </subcellularLocation>
</comment>
<name>A0A4Y2A370_ARAVE</name>
<dbReference type="GO" id="GO:0005634">
    <property type="term" value="C:nucleus"/>
    <property type="evidence" value="ECO:0007669"/>
    <property type="project" value="UniProtKB-SubCell"/>
</dbReference>
<comment type="caution">
    <text evidence="2">The sequence shown here is derived from an EMBL/GenBank/DDBJ whole genome shotgun (WGS) entry which is preliminary data.</text>
</comment>
<dbReference type="OrthoDB" id="8946084at2759"/>
<dbReference type="SUPFAM" id="SSF46689">
    <property type="entry name" value="Homeodomain-like"/>
    <property type="match status" value="1"/>
</dbReference>
<evidence type="ECO:0000313" key="3">
    <source>
        <dbReference type="Proteomes" id="UP000499080"/>
    </source>
</evidence>
<keyword evidence="3" id="KW-1185">Reference proteome</keyword>
<proteinExistence type="predicted"/>
<sequence length="95" mass="10928">MLISVSQSELKKLKFAAKVEGTRRVSRASRRRMEDSERWRGIGRIEAGQSITDIALFFAVHHSFISRLWKQFQTSQTVVRRPVASLPRVTTPTEN</sequence>
<dbReference type="Proteomes" id="UP000499080">
    <property type="component" value="Unassembled WGS sequence"/>
</dbReference>
<protein>
    <submittedName>
        <fullName evidence="2">Uncharacterized protein</fullName>
    </submittedName>
</protein>
<gene>
    <name evidence="2" type="ORF">AVEN_159432_1</name>
</gene>
<accession>A0A4Y2A370</accession>
<dbReference type="EMBL" id="BGPR01000003">
    <property type="protein sequence ID" value="GBL73424.1"/>
    <property type="molecule type" value="Genomic_DNA"/>
</dbReference>
<dbReference type="AlphaFoldDB" id="A0A4Y2A370"/>
<evidence type="ECO:0000313" key="2">
    <source>
        <dbReference type="EMBL" id="GBL73424.1"/>
    </source>
</evidence>